<dbReference type="SMART" id="SM00849">
    <property type="entry name" value="Lactamase_B"/>
    <property type="match status" value="1"/>
</dbReference>
<name>A0A0E9MRK1_9SPHN</name>
<dbReference type="PANTHER" id="PTHR42951">
    <property type="entry name" value="METALLO-BETA-LACTAMASE DOMAIN-CONTAINING"/>
    <property type="match status" value="1"/>
</dbReference>
<proteinExistence type="predicted"/>
<keyword evidence="2" id="KW-0378">Hydrolase</keyword>
<reference evidence="2 3" key="1">
    <citation type="submission" date="2015-04" db="EMBL/GenBank/DDBJ databases">
        <title>Whole genome shotgun sequence of Sphingomonas changbaiensis NBRC 104936.</title>
        <authorList>
            <person name="Katano-Makiyama Y."/>
            <person name="Hosoyama A."/>
            <person name="Hashimoto M."/>
            <person name="Noguchi M."/>
            <person name="Tsuchikane K."/>
            <person name="Ohji S."/>
            <person name="Yamazoe A."/>
            <person name="Ichikawa N."/>
            <person name="Kimura A."/>
            <person name="Fujita N."/>
        </authorList>
    </citation>
    <scope>NUCLEOTIDE SEQUENCE [LARGE SCALE GENOMIC DNA]</scope>
    <source>
        <strain evidence="2 3">NBRC 104936</strain>
    </source>
</reference>
<protein>
    <submittedName>
        <fullName evidence="2">Putative hydrolase</fullName>
    </submittedName>
</protein>
<feature type="domain" description="Metallo-beta-lactamase" evidence="1">
    <location>
        <begin position="38"/>
        <end position="226"/>
    </location>
</feature>
<dbReference type="Gene3D" id="3.60.15.10">
    <property type="entry name" value="Ribonuclease Z/Hydroxyacylglutathione hydrolase-like"/>
    <property type="match status" value="1"/>
</dbReference>
<dbReference type="AlphaFoldDB" id="A0A0E9MRK1"/>
<comment type="caution">
    <text evidence="2">The sequence shown here is derived from an EMBL/GenBank/DDBJ whole genome shotgun (WGS) entry which is preliminary data.</text>
</comment>
<dbReference type="InterPro" id="IPR036866">
    <property type="entry name" value="RibonucZ/Hydroxyglut_hydro"/>
</dbReference>
<sequence>MLLALAASAPLSAEEARWNAPVAPFRIAGNLYYVGTAELASYLVVDPQGMILLDGGLEASAPLILDNIRALGFDPKRVRYLINSQAHYDHAGGLAALKEATGAELLASPADAELLERGGSGDFQWGDRFIYPPVQVDGRLRDGAELKLGAIRMTAYLTPGHTRGCTSWTMPVQVDGRARQALFVCGASAPGYTLVGNAAYPWIMDDFRRSFATWRKLPCDLFLGAHGSYFGLAEKRARMAPGRPNPFVDPKGCRAFLQGAEQRIEAQAAKGAMQGG</sequence>
<dbReference type="NCBIfam" id="NF012229">
    <property type="entry name" value="bla_class_B_core"/>
    <property type="match status" value="1"/>
</dbReference>
<keyword evidence="3" id="KW-1185">Reference proteome</keyword>
<dbReference type="PANTHER" id="PTHR42951:SF17">
    <property type="entry name" value="METALLO-BETA-LACTAMASE DOMAIN-CONTAINING PROTEIN"/>
    <property type="match status" value="1"/>
</dbReference>
<dbReference type="InterPro" id="IPR001279">
    <property type="entry name" value="Metallo-B-lactamas"/>
</dbReference>
<dbReference type="CDD" id="cd16288">
    <property type="entry name" value="BJP-1_FEZ-1-like_MBL-B3"/>
    <property type="match status" value="1"/>
</dbReference>
<accession>A0A0E9MRK1</accession>
<evidence type="ECO:0000313" key="3">
    <source>
        <dbReference type="Proteomes" id="UP000033202"/>
    </source>
</evidence>
<dbReference type="NCBIfam" id="NF033105">
    <property type="entry name" value="bla_subclass_B3"/>
    <property type="match status" value="1"/>
</dbReference>
<dbReference type="EMBL" id="BBWU01000045">
    <property type="protein sequence ID" value="GAO40184.1"/>
    <property type="molecule type" value="Genomic_DNA"/>
</dbReference>
<dbReference type="SUPFAM" id="SSF56281">
    <property type="entry name" value="Metallo-hydrolase/oxidoreductase"/>
    <property type="match status" value="1"/>
</dbReference>
<evidence type="ECO:0000313" key="2">
    <source>
        <dbReference type="EMBL" id="GAO40184.1"/>
    </source>
</evidence>
<dbReference type="InterPro" id="IPR050855">
    <property type="entry name" value="NDM-1-like"/>
</dbReference>
<organism evidence="2 3">
    <name type="scientific">Sphingomonas changbaiensis NBRC 104936</name>
    <dbReference type="NCBI Taxonomy" id="1219043"/>
    <lineage>
        <taxon>Bacteria</taxon>
        <taxon>Pseudomonadati</taxon>
        <taxon>Pseudomonadota</taxon>
        <taxon>Alphaproteobacteria</taxon>
        <taxon>Sphingomonadales</taxon>
        <taxon>Sphingomonadaceae</taxon>
        <taxon>Sphingomonas</taxon>
    </lineage>
</organism>
<dbReference type="Proteomes" id="UP000033202">
    <property type="component" value="Unassembled WGS sequence"/>
</dbReference>
<gene>
    <name evidence="2" type="ORF">SCH01S_45_00270</name>
</gene>
<dbReference type="STRING" id="1219043.SCH01S_45_00270"/>
<dbReference type="GO" id="GO:0016787">
    <property type="term" value="F:hydrolase activity"/>
    <property type="evidence" value="ECO:0007669"/>
    <property type="project" value="UniProtKB-KW"/>
</dbReference>
<dbReference type="Pfam" id="PF00753">
    <property type="entry name" value="Lactamase_B"/>
    <property type="match status" value="1"/>
</dbReference>
<evidence type="ECO:0000259" key="1">
    <source>
        <dbReference type="SMART" id="SM00849"/>
    </source>
</evidence>